<feature type="domain" description="MOSC" evidence="1">
    <location>
        <begin position="32"/>
        <end position="166"/>
    </location>
</feature>
<dbReference type="GO" id="GO:0030151">
    <property type="term" value="F:molybdenum ion binding"/>
    <property type="evidence" value="ECO:0007669"/>
    <property type="project" value="InterPro"/>
</dbReference>
<dbReference type="OrthoDB" id="9786134at2"/>
<proteinExistence type="predicted"/>
<dbReference type="GO" id="GO:0030170">
    <property type="term" value="F:pyridoxal phosphate binding"/>
    <property type="evidence" value="ECO:0007669"/>
    <property type="project" value="InterPro"/>
</dbReference>
<dbReference type="InterPro" id="IPR005302">
    <property type="entry name" value="MoCF_Sase_C"/>
</dbReference>
<dbReference type="InterPro" id="IPR005163">
    <property type="entry name" value="Tri_helical_YiiM-like"/>
</dbReference>
<dbReference type="GO" id="GO:0003824">
    <property type="term" value="F:catalytic activity"/>
    <property type="evidence" value="ECO:0007669"/>
    <property type="project" value="InterPro"/>
</dbReference>
<dbReference type="AlphaFoldDB" id="A0A0A5G4X9"/>
<dbReference type="EMBL" id="AVPG01000003">
    <property type="protein sequence ID" value="KGX88176.1"/>
    <property type="molecule type" value="Genomic_DNA"/>
</dbReference>
<dbReference type="eggNOG" id="COG2258">
    <property type="taxonomic scope" value="Bacteria"/>
</dbReference>
<dbReference type="InterPro" id="IPR052353">
    <property type="entry name" value="Benzoxazolinone_Detox_Enz"/>
</dbReference>
<evidence type="ECO:0000313" key="2">
    <source>
        <dbReference type="EMBL" id="KGX88176.1"/>
    </source>
</evidence>
<dbReference type="Proteomes" id="UP000030401">
    <property type="component" value="Unassembled WGS sequence"/>
</dbReference>
<name>A0A0A5G4X9_9BACI</name>
<dbReference type="InterPro" id="IPR011037">
    <property type="entry name" value="Pyrv_Knase-like_insert_dom_sf"/>
</dbReference>
<dbReference type="Pfam" id="PF03475">
    <property type="entry name" value="YiiM_3-alpha"/>
    <property type="match status" value="1"/>
</dbReference>
<dbReference type="PROSITE" id="PS51340">
    <property type="entry name" value="MOSC"/>
    <property type="match status" value="1"/>
</dbReference>
<dbReference type="STRING" id="1385512.N784_10600"/>
<evidence type="ECO:0000313" key="3">
    <source>
        <dbReference type="Proteomes" id="UP000030401"/>
    </source>
</evidence>
<dbReference type="PANTHER" id="PTHR30212:SF4">
    <property type="entry name" value="MOSC DOMAIN-CONTAINING PROTEIN"/>
    <property type="match status" value="1"/>
</dbReference>
<dbReference type="Gene3D" id="2.40.33.20">
    <property type="entry name" value="PK beta-barrel domain-like"/>
    <property type="match status" value="1"/>
</dbReference>
<evidence type="ECO:0000259" key="1">
    <source>
        <dbReference type="PROSITE" id="PS51340"/>
    </source>
</evidence>
<accession>A0A0A5G4X9</accession>
<sequence>MKEAYKIISMQIGEPKAVIRHGEEQWTSFLKTPTKQTVFLTSQGLVGDGQAVTKHHGGAEKAVCVYPFKHYAYWEKQVGKEMHIPAFGENVTVDTLDEETVFIGDVFQWGEAIVQVNQPRKPCARISFVHNVKDLMKQVVQSGFTGYYMRVLQEGHVSMHDTMKRIRSNKSISVAEINRLLYKNRKDKAALKQAIKTEGLAEDLRNSLASFA</sequence>
<dbReference type="PANTHER" id="PTHR30212">
    <property type="entry name" value="PROTEIN YIIM"/>
    <property type="match status" value="1"/>
</dbReference>
<protein>
    <recommendedName>
        <fullName evidence="1">MOSC domain-containing protein</fullName>
    </recommendedName>
</protein>
<comment type="caution">
    <text evidence="2">The sequence shown here is derived from an EMBL/GenBank/DDBJ whole genome shotgun (WGS) entry which is preliminary data.</text>
</comment>
<dbReference type="SUPFAM" id="SSF50800">
    <property type="entry name" value="PK beta-barrel domain-like"/>
    <property type="match status" value="1"/>
</dbReference>
<keyword evidence="3" id="KW-1185">Reference proteome</keyword>
<dbReference type="Pfam" id="PF03473">
    <property type="entry name" value="MOSC"/>
    <property type="match status" value="1"/>
</dbReference>
<gene>
    <name evidence="2" type="ORF">N784_10600</name>
</gene>
<organism evidence="2 3">
    <name type="scientific">Pontibacillus litoralis JSM 072002</name>
    <dbReference type="NCBI Taxonomy" id="1385512"/>
    <lineage>
        <taxon>Bacteria</taxon>
        <taxon>Bacillati</taxon>
        <taxon>Bacillota</taxon>
        <taxon>Bacilli</taxon>
        <taxon>Bacillales</taxon>
        <taxon>Bacillaceae</taxon>
        <taxon>Pontibacillus</taxon>
    </lineage>
</organism>
<dbReference type="RefSeq" id="WP_036832515.1">
    <property type="nucleotide sequence ID" value="NZ_AVPG01000003.1"/>
</dbReference>
<reference evidence="2 3" key="1">
    <citation type="submission" date="2013-08" db="EMBL/GenBank/DDBJ databases">
        <authorList>
            <person name="Huang J."/>
            <person name="Wang G."/>
        </authorList>
    </citation>
    <scope>NUCLEOTIDE SEQUENCE [LARGE SCALE GENOMIC DNA]</scope>
    <source>
        <strain evidence="2 3">JSM 072002</strain>
    </source>
</reference>